<dbReference type="EMBL" id="AZHW01000146">
    <property type="protein sequence ID" value="ETX02408.1"/>
    <property type="molecule type" value="Genomic_DNA"/>
</dbReference>
<reference evidence="5 6" key="1">
    <citation type="journal article" date="2014" name="Nature">
        <title>An environmental bacterial taxon with a large and distinct metabolic repertoire.</title>
        <authorList>
            <person name="Wilson M.C."/>
            <person name="Mori T."/>
            <person name="Ruckert C."/>
            <person name="Uria A.R."/>
            <person name="Helf M.J."/>
            <person name="Takada K."/>
            <person name="Gernert C."/>
            <person name="Steffens U.A."/>
            <person name="Heycke N."/>
            <person name="Schmitt S."/>
            <person name="Rinke C."/>
            <person name="Helfrich E.J."/>
            <person name="Brachmann A.O."/>
            <person name="Gurgui C."/>
            <person name="Wakimoto T."/>
            <person name="Kracht M."/>
            <person name="Crusemann M."/>
            <person name="Hentschel U."/>
            <person name="Abe I."/>
            <person name="Matsunaga S."/>
            <person name="Kalinowski J."/>
            <person name="Takeyama H."/>
            <person name="Piel J."/>
        </authorList>
    </citation>
    <scope>NUCLEOTIDE SEQUENCE [LARGE SCALE GENOMIC DNA]</scope>
    <source>
        <strain evidence="6">TSY1</strain>
    </source>
</reference>
<comment type="caution">
    <text evidence="5">The sequence shown here is derived from an EMBL/GenBank/DDBJ whole genome shotgun (WGS) entry which is preliminary data.</text>
</comment>
<dbReference type="InterPro" id="IPR019195">
    <property type="entry name" value="ABC_ATPase_put"/>
</dbReference>
<evidence type="ECO:0000256" key="1">
    <source>
        <dbReference type="SAM" id="MobiDB-lite"/>
    </source>
</evidence>
<feature type="domain" description="ATPase of the ABC class C-terminal" evidence="2">
    <location>
        <begin position="182"/>
        <end position="454"/>
    </location>
</feature>
<dbReference type="Pfam" id="PF09818">
    <property type="entry name" value="ABC_ATPase"/>
    <property type="match status" value="1"/>
</dbReference>
<dbReference type="InterPro" id="IPR046834">
    <property type="entry name" value="ABC_ATPase_C"/>
</dbReference>
<dbReference type="PANTHER" id="PTHR38149">
    <property type="entry name" value="ATPASE"/>
    <property type="match status" value="1"/>
</dbReference>
<dbReference type="AlphaFoldDB" id="W4LWZ1"/>
<keyword evidence="6" id="KW-1185">Reference proteome</keyword>
<evidence type="ECO:0008006" key="7">
    <source>
        <dbReference type="Google" id="ProtNLM"/>
    </source>
</evidence>
<dbReference type="InterPro" id="IPR046833">
    <property type="entry name" value="ABC_N"/>
</dbReference>
<dbReference type="InterPro" id="IPR049069">
    <property type="entry name" value="MRB1590-like_C"/>
</dbReference>
<dbReference type="SUPFAM" id="SSF52540">
    <property type="entry name" value="P-loop containing nucleoside triphosphate hydrolases"/>
    <property type="match status" value="1"/>
</dbReference>
<proteinExistence type="predicted"/>
<dbReference type="InterPro" id="IPR027417">
    <property type="entry name" value="P-loop_NTPase"/>
</dbReference>
<dbReference type="Pfam" id="PF21117">
    <property type="entry name" value="MRB1590_C"/>
    <property type="match status" value="1"/>
</dbReference>
<sequence length="584" mass="64485">MQRDGNQHSGPPQPMQRLTETLRRIDGRGYGAYKDLGGTYQLHDWTLCIDHVQGDPFAAPSRLRLQLPLAEAGFPTALQTPHVRGVALCDFLTRAFHRAIQQTQTQRQGSGGSGQIRIDVPGQEVLPRSSIAFTQTHVEARFTVGLPARGRTVLGRQAATLLCEVLPSIGDRSLRYRALRSADVERHVHAVEDQHALRDMLEAHQLVAFVADGALLPRRAGNDDRPMQGQHLVPWQSPEAMAMTLDLPHAGRLRGTGIPQGVTLIVGGGYHGKSTLLKALIRGVYNHMPGDGREGVVTDAAAVAIRAEDGRRVEKVTITPFIADLPYGQSTTQFCSDDASGSTSQAANIIEALEVGARVLLIDEDTSATNFMVRDRRMQELIAKTQEPITPFIDRVRQLYTQHGVSSILVIGGVGDYLDVADTVLQMDAFRPRDVTSQARAIASDWPDDARRRHEGDTHWEPPQPRPVMRNSLSPQRGRREKVRARGVHGIQYGSEEIDISQLEQIVDASQTRYIADCLQHAYHQLADNRLTILQLVERTESLVRSHGLEAVQPHLHGDRAWARPLEVAAALNRLRTLQVAATT</sequence>
<evidence type="ECO:0000313" key="6">
    <source>
        <dbReference type="Proteomes" id="UP000019141"/>
    </source>
</evidence>
<gene>
    <name evidence="5" type="ORF">ETSY1_03695</name>
</gene>
<dbReference type="PANTHER" id="PTHR38149:SF1">
    <property type="entry name" value="ATPASE"/>
    <property type="match status" value="1"/>
</dbReference>
<accession>W4LWZ1</accession>
<dbReference type="PATRIC" id="fig|1429438.4.peg.892"/>
<dbReference type="Proteomes" id="UP000019141">
    <property type="component" value="Unassembled WGS sequence"/>
</dbReference>
<feature type="domain" description="ATPase of the ABC class N-terminal" evidence="3">
    <location>
        <begin position="15"/>
        <end position="176"/>
    </location>
</feature>
<name>W4LWZ1_ENTF1</name>
<dbReference type="Pfam" id="PF20446">
    <property type="entry name" value="ABC_N"/>
    <property type="match status" value="1"/>
</dbReference>
<dbReference type="HOGENOM" id="CLU_021720_2_0_7"/>
<evidence type="ECO:0000259" key="3">
    <source>
        <dbReference type="Pfam" id="PF20446"/>
    </source>
</evidence>
<protein>
    <recommendedName>
        <fullName evidence="7">ABC transporter ATPase</fullName>
    </recommendedName>
</protein>
<feature type="domain" description="MRB1590-like C-terminal" evidence="4">
    <location>
        <begin position="482"/>
        <end position="580"/>
    </location>
</feature>
<feature type="region of interest" description="Disordered" evidence="1">
    <location>
        <begin position="444"/>
        <end position="481"/>
    </location>
</feature>
<evidence type="ECO:0000313" key="5">
    <source>
        <dbReference type="EMBL" id="ETX02408.1"/>
    </source>
</evidence>
<feature type="compositionally biased region" description="Basic and acidic residues" evidence="1">
    <location>
        <begin position="448"/>
        <end position="460"/>
    </location>
</feature>
<organism evidence="5 6">
    <name type="scientific">Entotheonella factor</name>
    <dbReference type="NCBI Taxonomy" id="1429438"/>
    <lineage>
        <taxon>Bacteria</taxon>
        <taxon>Pseudomonadati</taxon>
        <taxon>Nitrospinota/Tectimicrobiota group</taxon>
        <taxon>Candidatus Tectimicrobiota</taxon>
        <taxon>Candidatus Entotheonellia</taxon>
        <taxon>Candidatus Entotheonellales</taxon>
        <taxon>Candidatus Entotheonellaceae</taxon>
        <taxon>Candidatus Entotheonella</taxon>
    </lineage>
</organism>
<evidence type="ECO:0000259" key="4">
    <source>
        <dbReference type="Pfam" id="PF21117"/>
    </source>
</evidence>
<evidence type="ECO:0000259" key="2">
    <source>
        <dbReference type="Pfam" id="PF09818"/>
    </source>
</evidence>